<comment type="caution">
    <text evidence="1">The sequence shown here is derived from an EMBL/GenBank/DDBJ whole genome shotgun (WGS) entry which is preliminary data.</text>
</comment>
<evidence type="ECO:0000313" key="1">
    <source>
        <dbReference type="EMBL" id="GBP90645.1"/>
    </source>
</evidence>
<accession>A0A4C1ZVG1</accession>
<protein>
    <submittedName>
        <fullName evidence="1">Uncharacterized protein</fullName>
    </submittedName>
</protein>
<proteinExistence type="predicted"/>
<dbReference type="Proteomes" id="UP000299102">
    <property type="component" value="Unassembled WGS sequence"/>
</dbReference>
<evidence type="ECO:0000313" key="2">
    <source>
        <dbReference type="Proteomes" id="UP000299102"/>
    </source>
</evidence>
<gene>
    <name evidence="1" type="ORF">EVAR_90397_1</name>
</gene>
<dbReference type="AlphaFoldDB" id="A0A4C1ZVG1"/>
<name>A0A4C1ZVG1_EUMVA</name>
<dbReference type="EMBL" id="BGZK01002100">
    <property type="protein sequence ID" value="GBP90645.1"/>
    <property type="molecule type" value="Genomic_DNA"/>
</dbReference>
<keyword evidence="2" id="KW-1185">Reference proteome</keyword>
<reference evidence="1 2" key="1">
    <citation type="journal article" date="2019" name="Commun. Biol.">
        <title>The bagworm genome reveals a unique fibroin gene that provides high tensile strength.</title>
        <authorList>
            <person name="Kono N."/>
            <person name="Nakamura H."/>
            <person name="Ohtoshi R."/>
            <person name="Tomita M."/>
            <person name="Numata K."/>
            <person name="Arakawa K."/>
        </authorList>
    </citation>
    <scope>NUCLEOTIDE SEQUENCE [LARGE SCALE GENOMIC DNA]</scope>
</reference>
<organism evidence="1 2">
    <name type="scientific">Eumeta variegata</name>
    <name type="common">Bagworm moth</name>
    <name type="synonym">Eumeta japonica</name>
    <dbReference type="NCBI Taxonomy" id="151549"/>
    <lineage>
        <taxon>Eukaryota</taxon>
        <taxon>Metazoa</taxon>
        <taxon>Ecdysozoa</taxon>
        <taxon>Arthropoda</taxon>
        <taxon>Hexapoda</taxon>
        <taxon>Insecta</taxon>
        <taxon>Pterygota</taxon>
        <taxon>Neoptera</taxon>
        <taxon>Endopterygota</taxon>
        <taxon>Lepidoptera</taxon>
        <taxon>Glossata</taxon>
        <taxon>Ditrysia</taxon>
        <taxon>Tineoidea</taxon>
        <taxon>Psychidae</taxon>
        <taxon>Oiketicinae</taxon>
        <taxon>Eumeta</taxon>
    </lineage>
</organism>
<sequence length="157" mass="17136">MSLDACDESGRVPSSENLVLTLRVLIWKFSFKGWPGRVARGAGRRPMIDVCAPAGAGPARDERLATSAAGPYFIWEFIQKNRKIATNLSVAVLRARLPVSIFRQAANSILVHISSKSYLRFSCVSGRGGQTALMSTIYQAPNLSVASVLFVLEIEHE</sequence>